<protein>
    <submittedName>
        <fullName evidence="12">UDP-N-acetylmuramoyl-L-alanyl-D-glutamate--2,6-diaminopimelate ligase</fullName>
    </submittedName>
</protein>
<dbReference type="InterPro" id="IPR036565">
    <property type="entry name" value="Mur-like_cat_sf"/>
</dbReference>
<dbReference type="SUPFAM" id="SSF63418">
    <property type="entry name" value="MurE/MurF N-terminal domain"/>
    <property type="match status" value="1"/>
</dbReference>
<sequence length="488" mass="54373">MKAAELITNIEHHIATSSSAMSIDIVDISCDSRKVGPGTLFVAIPGHNTDGHNYIKSAVDGGASLVIGEKEITDASIPYIKVKNSRKVLAQVAKSFYMKDKPFPKLIGITGTNGKTTTTYMLKSIFEQAGYSCATFGTVSYIVNSEAHESANSTPDPLTFYKLLSQSKDDVAILEVSSHGIRQGRVHGLFFDHLVFTNLAHDHLDYHASMEDYFETKASLFQQMKSDGTAVIYTGQEWGKKLAARLKHQGKQVYTVDSSESDDMIIEPERGQLIHDDKRISLTLQMPGVHNFHNASFAAFTSYLAGIAWDSITETLALKLHVPGRFEEYKHPNGATIIVDYAHTADALENIFHTAEKEGARRIIHVFGFRGGRDRTKRKEMLSISASTATRYILTGDDLYGEKPEAMEKELKDLHHTHGTTSGKVIYDRTKAIKHAWDNAKPGDWIIITGKGHEAYEQAYKYPVDSDIHCVEFLDRFSRNPQKKLIQS</sequence>
<feature type="domain" description="Mur ligase C-terminal" evidence="10">
    <location>
        <begin position="324"/>
        <end position="452"/>
    </location>
</feature>
<reference evidence="12 13" key="1">
    <citation type="submission" date="2016-10" db="EMBL/GenBank/DDBJ databases">
        <authorList>
            <person name="de Groot N.N."/>
        </authorList>
    </citation>
    <scope>NUCLEOTIDE SEQUENCE [LARGE SCALE GENOMIC DNA]</scope>
    <source>
        <strain evidence="12 13">CCM7597</strain>
    </source>
</reference>
<dbReference type="InterPro" id="IPR036615">
    <property type="entry name" value="Mur_ligase_C_dom_sf"/>
</dbReference>
<dbReference type="Pfam" id="PF08245">
    <property type="entry name" value="Mur_ligase_M"/>
    <property type="match status" value="1"/>
</dbReference>
<dbReference type="GO" id="GO:0005524">
    <property type="term" value="F:ATP binding"/>
    <property type="evidence" value="ECO:0007669"/>
    <property type="project" value="InterPro"/>
</dbReference>
<accession>A0A1H4GD19</accession>
<dbReference type="Proteomes" id="UP000198584">
    <property type="component" value="Unassembled WGS sequence"/>
</dbReference>
<dbReference type="SUPFAM" id="SSF53244">
    <property type="entry name" value="MurD-like peptide ligases, peptide-binding domain"/>
    <property type="match status" value="1"/>
</dbReference>
<dbReference type="NCBIfam" id="TIGR01085">
    <property type="entry name" value="murE"/>
    <property type="match status" value="1"/>
</dbReference>
<comment type="pathway">
    <text evidence="1 8">Cell wall biogenesis; peptidoglycan biosynthesis.</text>
</comment>
<dbReference type="NCBIfam" id="NF001126">
    <property type="entry name" value="PRK00139.1-4"/>
    <property type="match status" value="1"/>
</dbReference>
<evidence type="ECO:0000259" key="9">
    <source>
        <dbReference type="Pfam" id="PF01225"/>
    </source>
</evidence>
<comment type="similarity">
    <text evidence="2">Belongs to the MurCDEF family. MurE subfamily.</text>
</comment>
<dbReference type="InterPro" id="IPR005761">
    <property type="entry name" value="UDP-N-AcMur-Glu-dNH2Pim_ligase"/>
</dbReference>
<evidence type="ECO:0000256" key="3">
    <source>
        <dbReference type="ARBA" id="ARBA00022618"/>
    </source>
</evidence>
<dbReference type="InterPro" id="IPR004101">
    <property type="entry name" value="Mur_ligase_C"/>
</dbReference>
<evidence type="ECO:0000259" key="10">
    <source>
        <dbReference type="Pfam" id="PF02875"/>
    </source>
</evidence>
<organism evidence="12 13">
    <name type="scientific">Thalassobacillus cyri</name>
    <dbReference type="NCBI Taxonomy" id="571932"/>
    <lineage>
        <taxon>Bacteria</taxon>
        <taxon>Bacillati</taxon>
        <taxon>Bacillota</taxon>
        <taxon>Bacilli</taxon>
        <taxon>Bacillales</taxon>
        <taxon>Bacillaceae</taxon>
        <taxon>Thalassobacillus</taxon>
    </lineage>
</organism>
<dbReference type="GO" id="GO:0071555">
    <property type="term" value="P:cell wall organization"/>
    <property type="evidence" value="ECO:0007669"/>
    <property type="project" value="UniProtKB-KW"/>
</dbReference>
<dbReference type="PANTHER" id="PTHR23135">
    <property type="entry name" value="MUR LIGASE FAMILY MEMBER"/>
    <property type="match status" value="1"/>
</dbReference>
<dbReference type="GO" id="GO:0016881">
    <property type="term" value="F:acid-amino acid ligase activity"/>
    <property type="evidence" value="ECO:0007669"/>
    <property type="project" value="InterPro"/>
</dbReference>
<dbReference type="GO" id="GO:0009252">
    <property type="term" value="P:peptidoglycan biosynthetic process"/>
    <property type="evidence" value="ECO:0007669"/>
    <property type="project" value="UniProtKB-UniPathway"/>
</dbReference>
<dbReference type="GO" id="GO:0051301">
    <property type="term" value="P:cell division"/>
    <property type="evidence" value="ECO:0007669"/>
    <property type="project" value="UniProtKB-KW"/>
</dbReference>
<evidence type="ECO:0000259" key="11">
    <source>
        <dbReference type="Pfam" id="PF08245"/>
    </source>
</evidence>
<dbReference type="Gene3D" id="3.40.1190.10">
    <property type="entry name" value="Mur-like, catalytic domain"/>
    <property type="match status" value="1"/>
</dbReference>
<keyword evidence="4 8" id="KW-0133">Cell shape</keyword>
<dbReference type="InterPro" id="IPR013221">
    <property type="entry name" value="Mur_ligase_cen"/>
</dbReference>
<evidence type="ECO:0000256" key="1">
    <source>
        <dbReference type="ARBA" id="ARBA00004752"/>
    </source>
</evidence>
<evidence type="ECO:0000313" key="13">
    <source>
        <dbReference type="Proteomes" id="UP000198584"/>
    </source>
</evidence>
<keyword evidence="5 8" id="KW-0573">Peptidoglycan synthesis</keyword>
<feature type="domain" description="Mur ligase central" evidence="11">
    <location>
        <begin position="109"/>
        <end position="299"/>
    </location>
</feature>
<dbReference type="GO" id="GO:0008360">
    <property type="term" value="P:regulation of cell shape"/>
    <property type="evidence" value="ECO:0007669"/>
    <property type="project" value="UniProtKB-KW"/>
</dbReference>
<keyword evidence="7 8" id="KW-0961">Cell wall biogenesis/degradation</keyword>
<evidence type="ECO:0000256" key="5">
    <source>
        <dbReference type="ARBA" id="ARBA00022984"/>
    </source>
</evidence>
<evidence type="ECO:0000313" key="12">
    <source>
        <dbReference type="EMBL" id="SEB07505.1"/>
    </source>
</evidence>
<dbReference type="Pfam" id="PF02875">
    <property type="entry name" value="Mur_ligase_C"/>
    <property type="match status" value="1"/>
</dbReference>
<dbReference type="EMBL" id="FNQR01000015">
    <property type="protein sequence ID" value="SEB07505.1"/>
    <property type="molecule type" value="Genomic_DNA"/>
</dbReference>
<dbReference type="Pfam" id="PF01225">
    <property type="entry name" value="Mur_ligase"/>
    <property type="match status" value="1"/>
</dbReference>
<evidence type="ECO:0000256" key="7">
    <source>
        <dbReference type="ARBA" id="ARBA00023316"/>
    </source>
</evidence>
<dbReference type="InterPro" id="IPR000713">
    <property type="entry name" value="Mur_ligase_N"/>
</dbReference>
<keyword evidence="3 8" id="KW-0132">Cell division</keyword>
<gene>
    <name evidence="12" type="ORF">SAMN05421743_11553</name>
</gene>
<keyword evidence="13" id="KW-1185">Reference proteome</keyword>
<dbReference type="Gene3D" id="3.40.1390.10">
    <property type="entry name" value="MurE/MurF, N-terminal domain"/>
    <property type="match status" value="1"/>
</dbReference>
<proteinExistence type="inferred from homology"/>
<feature type="domain" description="Mur ligase N-terminal catalytic" evidence="9">
    <location>
        <begin position="28"/>
        <end position="97"/>
    </location>
</feature>
<evidence type="ECO:0000256" key="2">
    <source>
        <dbReference type="ARBA" id="ARBA00005898"/>
    </source>
</evidence>
<keyword evidence="6 8" id="KW-0131">Cell cycle</keyword>
<dbReference type="AlphaFoldDB" id="A0A1H4GD19"/>
<name>A0A1H4GD19_9BACI</name>
<dbReference type="RefSeq" id="WP_176791642.1">
    <property type="nucleotide sequence ID" value="NZ_FNQR01000015.1"/>
</dbReference>
<dbReference type="InterPro" id="IPR035911">
    <property type="entry name" value="MurE/MurF_N"/>
</dbReference>
<comment type="subcellular location">
    <subcellularLocation>
        <location evidence="8">Cytoplasm</location>
    </subcellularLocation>
</comment>
<dbReference type="PANTHER" id="PTHR23135:SF4">
    <property type="entry name" value="UDP-N-ACETYLMURAMOYL-L-ALANYL-D-GLUTAMATE--2,6-DIAMINOPIMELATE LIGASE MURE HOMOLOG, CHLOROPLASTIC"/>
    <property type="match status" value="1"/>
</dbReference>
<evidence type="ECO:0000256" key="8">
    <source>
        <dbReference type="RuleBase" id="RU004135"/>
    </source>
</evidence>
<dbReference type="Gene3D" id="3.90.190.20">
    <property type="entry name" value="Mur ligase, C-terminal domain"/>
    <property type="match status" value="1"/>
</dbReference>
<dbReference type="UniPathway" id="UPA00219"/>
<evidence type="ECO:0000256" key="4">
    <source>
        <dbReference type="ARBA" id="ARBA00022960"/>
    </source>
</evidence>
<dbReference type="STRING" id="571932.SAMN05421743_11553"/>
<evidence type="ECO:0000256" key="6">
    <source>
        <dbReference type="ARBA" id="ARBA00023306"/>
    </source>
</evidence>
<dbReference type="GO" id="GO:0005737">
    <property type="term" value="C:cytoplasm"/>
    <property type="evidence" value="ECO:0007669"/>
    <property type="project" value="UniProtKB-SubCell"/>
</dbReference>
<keyword evidence="12" id="KW-0436">Ligase</keyword>
<dbReference type="SUPFAM" id="SSF53623">
    <property type="entry name" value="MurD-like peptide ligases, catalytic domain"/>
    <property type="match status" value="1"/>
</dbReference>